<evidence type="ECO:0000256" key="1">
    <source>
        <dbReference type="SAM" id="Phobius"/>
    </source>
</evidence>
<feature type="transmembrane region" description="Helical" evidence="1">
    <location>
        <begin position="35"/>
        <end position="59"/>
    </location>
</feature>
<name>A0A1M5GS13_9BRAD</name>
<keyword evidence="1" id="KW-1133">Transmembrane helix</keyword>
<dbReference type="Proteomes" id="UP000190675">
    <property type="component" value="Chromosome I"/>
</dbReference>
<dbReference type="AlphaFoldDB" id="A0A1M5GS13"/>
<organism evidence="2 3">
    <name type="scientific">Bradyrhizobium erythrophlei</name>
    <dbReference type="NCBI Taxonomy" id="1437360"/>
    <lineage>
        <taxon>Bacteria</taxon>
        <taxon>Pseudomonadati</taxon>
        <taxon>Pseudomonadota</taxon>
        <taxon>Alphaproteobacteria</taxon>
        <taxon>Hyphomicrobiales</taxon>
        <taxon>Nitrobacteraceae</taxon>
        <taxon>Bradyrhizobium</taxon>
    </lineage>
</organism>
<evidence type="ECO:0000313" key="3">
    <source>
        <dbReference type="Proteomes" id="UP000190675"/>
    </source>
</evidence>
<proteinExistence type="predicted"/>
<protein>
    <submittedName>
        <fullName evidence="2">Uncharacterized protein</fullName>
    </submittedName>
</protein>
<sequence length="106" mass="11154">MSDSLVKVFAIFGFGVLFVTVILILVFVFPNPTAMQYLVMRIILALATASVATLLTGFITVEIPKVVKAGGAFAVFAIVFFYNPASLVVTPPSGALSGVITLGNQK</sequence>
<dbReference type="RefSeq" id="WP_079564263.1">
    <property type="nucleotide sequence ID" value="NZ_LT670818.1"/>
</dbReference>
<evidence type="ECO:0000313" key="2">
    <source>
        <dbReference type="EMBL" id="SHG06302.1"/>
    </source>
</evidence>
<reference evidence="2 3" key="1">
    <citation type="submission" date="2016-11" db="EMBL/GenBank/DDBJ databases">
        <authorList>
            <person name="Jaros S."/>
            <person name="Januszkiewicz K."/>
            <person name="Wedrychowicz H."/>
        </authorList>
    </citation>
    <scope>NUCLEOTIDE SEQUENCE [LARGE SCALE GENOMIC DNA]</scope>
    <source>
        <strain evidence="2 3">GAS242</strain>
    </source>
</reference>
<keyword evidence="1" id="KW-0812">Transmembrane</keyword>
<gene>
    <name evidence="2" type="ORF">SAMN05444169_0331</name>
</gene>
<feature type="transmembrane region" description="Helical" evidence="1">
    <location>
        <begin position="66"/>
        <end position="83"/>
    </location>
</feature>
<feature type="transmembrane region" description="Helical" evidence="1">
    <location>
        <begin position="9"/>
        <end position="29"/>
    </location>
</feature>
<dbReference type="EMBL" id="LT670818">
    <property type="protein sequence ID" value="SHG06302.1"/>
    <property type="molecule type" value="Genomic_DNA"/>
</dbReference>
<keyword evidence="1" id="KW-0472">Membrane</keyword>
<accession>A0A1M5GS13</accession>